<feature type="non-terminal residue" evidence="3">
    <location>
        <position position="808"/>
    </location>
</feature>
<feature type="coiled-coil region" evidence="1">
    <location>
        <begin position="766"/>
        <end position="807"/>
    </location>
</feature>
<evidence type="ECO:0000256" key="2">
    <source>
        <dbReference type="SAM" id="MobiDB-lite"/>
    </source>
</evidence>
<feature type="compositionally biased region" description="Polar residues" evidence="2">
    <location>
        <begin position="1"/>
        <end position="23"/>
    </location>
</feature>
<dbReference type="Proteomes" id="UP000053447">
    <property type="component" value="Unassembled WGS sequence"/>
</dbReference>
<comment type="caution">
    <text evidence="3">The sequence shown here is derived from an EMBL/GenBank/DDBJ whole genome shotgun (WGS) entry which is preliminary data.</text>
</comment>
<keyword evidence="1" id="KW-0175">Coiled coil</keyword>
<feature type="coiled-coil region" evidence="1">
    <location>
        <begin position="57"/>
        <end position="84"/>
    </location>
</feature>
<dbReference type="RefSeq" id="XP_018230101.1">
    <property type="nucleotide sequence ID" value="XM_018373447.1"/>
</dbReference>
<feature type="coiled-coil region" evidence="1">
    <location>
        <begin position="217"/>
        <end position="244"/>
    </location>
</feature>
<organism evidence="3 4">
    <name type="scientific">Pneumocystis jirovecii (strain RU7)</name>
    <name type="common">Human pneumocystis pneumonia agent</name>
    <dbReference type="NCBI Taxonomy" id="1408657"/>
    <lineage>
        <taxon>Eukaryota</taxon>
        <taxon>Fungi</taxon>
        <taxon>Dikarya</taxon>
        <taxon>Ascomycota</taxon>
        <taxon>Taphrinomycotina</taxon>
        <taxon>Pneumocystomycetes</taxon>
        <taxon>Pneumocystaceae</taxon>
        <taxon>Pneumocystis</taxon>
    </lineage>
</organism>
<protein>
    <recommendedName>
        <fullName evidence="5">Major surface glycoprotein 2 C-terminal domain-containing protein</fullName>
    </recommendedName>
</protein>
<dbReference type="STRING" id="1408657.A0A0W4ZRW4"/>
<dbReference type="VEuPathDB" id="FungiDB:T551_01184"/>
<dbReference type="Pfam" id="PF02349">
    <property type="entry name" value="MSG"/>
    <property type="match status" value="5"/>
</dbReference>
<evidence type="ECO:0000313" key="3">
    <source>
        <dbReference type="EMBL" id="KTW31111.1"/>
    </source>
</evidence>
<evidence type="ECO:0000313" key="4">
    <source>
        <dbReference type="Proteomes" id="UP000053447"/>
    </source>
</evidence>
<dbReference type="GeneID" id="28939702"/>
<evidence type="ECO:0008006" key="5">
    <source>
        <dbReference type="Google" id="ProtNLM"/>
    </source>
</evidence>
<dbReference type="OrthoDB" id="10257471at2759"/>
<dbReference type="InterPro" id="IPR003330">
    <property type="entry name" value="MSG"/>
</dbReference>
<keyword evidence="4" id="KW-1185">Reference proteome</keyword>
<evidence type="ECO:0000256" key="1">
    <source>
        <dbReference type="SAM" id="Coils"/>
    </source>
</evidence>
<gene>
    <name evidence="3" type="ORF">T551_01184</name>
</gene>
<accession>A0A0W4ZRW4</accession>
<dbReference type="EMBL" id="LFWA01000005">
    <property type="protein sequence ID" value="KTW31111.1"/>
    <property type="molecule type" value="Genomic_DNA"/>
</dbReference>
<proteinExistence type="predicted"/>
<dbReference type="AlphaFoldDB" id="A0A0W4ZRW4"/>
<feature type="region of interest" description="Disordered" evidence="2">
    <location>
        <begin position="1"/>
        <end position="44"/>
    </location>
</feature>
<name>A0A0W4ZRW4_PNEJ7</name>
<sequence>MALTSHVQSKYANGNPNSATHHSANPPPSGTAWRGRWRGRSSGGLQGHRIALMRSIEQECKEKLKKYCQELNEVNLKIEQVHEKLKDFCDNGKQDKKCQGLQAKVTEKCTNFKTKKLGPALTNPSDDNCKENEQQCLFLEGACPDLVEDCNKLRNKCYQKKRDEIAEKVLLRALSGSLKEKDSCKKKFKEVCSLLSRESDELMMLCFDEEKTCQSIMTKEQYNCESLKNEIKNVLNKKGELQTKCPSLLKKCYFYDADCTGDKPNCKELESNCEEKGITYTKPGSDFEPIRSGITLAEEIELEELYKKAAKKGVHIGRPPTRDAAELLLLLSQSGAGSTVVDKCKNTIQEKCKKFKEHIILKDLCNNQNITDNPEEKCKELDKELTTRASIVSKEIEKYLDIANGKKIISWHMLHTFFSERKCTKLLSDCFYFAQDKGPLNKECDNLKAACYKKGLEAPANEALQDKLRGKLQGSNKAWHESLQKEIVKACEKLKKESDELFVLCLQPKKTAFVVSTDLRFRAIFLREQLDEKRDFPTETDCKELEKKCRILGQDSKEIKWPCLTLNQHCDRLRIAEQLEEKLLEEKTKDLDKFSSCVENLGKWCNDWARRGRTHFTLACVAQNTTCKILTEKVGFKCARLHEHMKTNKVLENVKNNDTRERICTSWEPYCSKFISSCKSLMKANGGECEELNKECKSFIERKELEEKVIDELKGSLKTEKECQDTLKKYCVAWKNATNQLRTLCTGKKKNGKKDDVKKELCEKLVEQVKKRCPGLKKELTEASKELEKKANKYEDIKKEAKEAMEKA</sequence>
<reference evidence="4" key="1">
    <citation type="journal article" date="2016" name="Nat. Commun.">
        <title>Genome analysis of three Pneumocystis species reveals adaptation mechanisms to life exclusively in mammalian hosts.</title>
        <authorList>
            <person name="Ma L."/>
            <person name="Chen Z."/>
            <person name="Huang D.W."/>
            <person name="Kutty G."/>
            <person name="Ishihara M."/>
            <person name="Wang H."/>
            <person name="Abouelleil A."/>
            <person name="Bishop L."/>
            <person name="Davey E."/>
            <person name="Deng R."/>
            <person name="Deng X."/>
            <person name="Fan L."/>
            <person name="Fantoni G."/>
            <person name="Fitzgerald M."/>
            <person name="Gogineni E."/>
            <person name="Goldberg J.M."/>
            <person name="Handley G."/>
            <person name="Hu X."/>
            <person name="Huber C."/>
            <person name="Jiao X."/>
            <person name="Jones K."/>
            <person name="Levin J.Z."/>
            <person name="Liu Y."/>
            <person name="Macdonald P."/>
            <person name="Melnikov A."/>
            <person name="Raley C."/>
            <person name="Sassi M."/>
            <person name="Sherman B.T."/>
            <person name="Song X."/>
            <person name="Sykes S."/>
            <person name="Tran B."/>
            <person name="Walsh L."/>
            <person name="Xia Y."/>
            <person name="Yang J."/>
            <person name="Young S."/>
            <person name="Zeng Q."/>
            <person name="Zheng X."/>
            <person name="Stephens R."/>
            <person name="Nusbaum C."/>
            <person name="Birren B.W."/>
            <person name="Azadi P."/>
            <person name="Lempicki R.A."/>
            <person name="Cuomo C.A."/>
            <person name="Kovacs J.A."/>
        </authorList>
    </citation>
    <scope>NUCLEOTIDE SEQUENCE [LARGE SCALE GENOMIC DNA]</scope>
    <source>
        <strain evidence="4">RU7</strain>
    </source>
</reference>